<dbReference type="EMBL" id="AGYD01000011">
    <property type="protein sequence ID" value="EPH07981.1"/>
    <property type="molecule type" value="Genomic_DNA"/>
</dbReference>
<dbReference type="AlphaFoldDB" id="S3XD22"/>
<proteinExistence type="inferred from homology"/>
<dbReference type="RefSeq" id="WP_016647091.1">
    <property type="nucleotide sequence ID" value="NZ_KE340327.1"/>
</dbReference>
<evidence type="ECO:0000256" key="1">
    <source>
        <dbReference type="ARBA" id="ARBA00005662"/>
    </source>
</evidence>
<dbReference type="PANTHER" id="PTHR33393">
    <property type="entry name" value="POLYGLUTAMINE SYNTHESIS ACCESSORY PROTEIN RV0574C-RELATED"/>
    <property type="match status" value="1"/>
</dbReference>
<sequence>MKFFLSLILFINFTFASVIKIIVTGDIMTHKPQLDYAYDRNSSEFDFSPQFSNIKEFLKSGDLVIGNFESSSNPNLIYKGYPLFNTPAEIFKALKDTGFHALSTANNHALDGGIDGILTTNEAIENAGLFNFGTGKGNKFKLLEVKGVKIGLLSYSYGYNGLENSLNSEEKSLLNFLDEEKIKSDIDKLLNYGADFIVVFPHWGIEYQSYSNKNQQNLAKKIISFGANAIIGNHPHVSQEIAWYNQNGFIAYSCGNFISNQRVETIGNIESEQSVAYEILISKDENSTKIVDVFYNPLWINPVFENGKKTIKVFLAKDIINENYDKNSTKFLIDNPKTRAKKAYENIKKKIFGRKR</sequence>
<dbReference type="SUPFAM" id="SSF56300">
    <property type="entry name" value="Metallo-dependent phosphatases"/>
    <property type="match status" value="1"/>
</dbReference>
<protein>
    <recommendedName>
        <fullName evidence="2">Capsule synthesis protein CapA domain-containing protein</fullName>
    </recommendedName>
</protein>
<comment type="caution">
    <text evidence="3">The sequence shown here is derived from an EMBL/GenBank/DDBJ whole genome shotgun (WGS) entry which is preliminary data.</text>
</comment>
<evidence type="ECO:0000313" key="3">
    <source>
        <dbReference type="EMBL" id="EPH07981.1"/>
    </source>
</evidence>
<dbReference type="eggNOG" id="COG2843">
    <property type="taxonomic scope" value="Bacteria"/>
</dbReference>
<evidence type="ECO:0000259" key="2">
    <source>
        <dbReference type="SMART" id="SM00854"/>
    </source>
</evidence>
<dbReference type="InterPro" id="IPR019079">
    <property type="entry name" value="Capsule_synth_CapA"/>
</dbReference>
<keyword evidence="4" id="KW-1185">Reference proteome</keyword>
<dbReference type="SMART" id="SM00854">
    <property type="entry name" value="PGA_cap"/>
    <property type="match status" value="1"/>
</dbReference>
<gene>
    <name evidence="3" type="ORF">HMPREF9309_01236</name>
</gene>
<dbReference type="HOGENOM" id="CLU_038823_0_1_7"/>
<dbReference type="Gene3D" id="3.60.21.10">
    <property type="match status" value="1"/>
</dbReference>
<dbReference type="PATRIC" id="fig|883165.3.peg.1253"/>
<name>S3XD22_9BACT</name>
<dbReference type="InterPro" id="IPR052169">
    <property type="entry name" value="CW_Biosynth-Accessory"/>
</dbReference>
<evidence type="ECO:0000313" key="4">
    <source>
        <dbReference type="Proteomes" id="UP000014539"/>
    </source>
</evidence>
<dbReference type="CDD" id="cd07381">
    <property type="entry name" value="MPP_CapA"/>
    <property type="match status" value="1"/>
</dbReference>
<feature type="domain" description="Capsule synthesis protein CapA" evidence="2">
    <location>
        <begin position="20"/>
        <end position="261"/>
    </location>
</feature>
<organism evidence="3 4">
    <name type="scientific">Campylobacter ureolyticus ACS-301-V-Sch3b</name>
    <dbReference type="NCBI Taxonomy" id="883165"/>
    <lineage>
        <taxon>Bacteria</taxon>
        <taxon>Pseudomonadati</taxon>
        <taxon>Campylobacterota</taxon>
        <taxon>Epsilonproteobacteria</taxon>
        <taxon>Campylobacterales</taxon>
        <taxon>Campylobacteraceae</taxon>
        <taxon>Campylobacter</taxon>
    </lineage>
</organism>
<reference evidence="3 4" key="1">
    <citation type="submission" date="2013-06" db="EMBL/GenBank/DDBJ databases">
        <title>The Genome Sequence of Campylobacter ureolyticus ACS-301-V-SCH3B.</title>
        <authorList>
            <consortium name="The Broad Institute Genomics Platform"/>
            <person name="Earl A."/>
            <person name="Ward D."/>
            <person name="Feldgarden M."/>
            <person name="Gevers D."/>
            <person name="Saerens B."/>
            <person name="Vaneechoutte M."/>
            <person name="Walker B."/>
            <person name="Young S."/>
            <person name="Zeng Q."/>
            <person name="Gargeya S."/>
            <person name="Fitzgerald M."/>
            <person name="Haas B."/>
            <person name="Abouelleil A."/>
            <person name="Allen A.W."/>
            <person name="Alvarado L."/>
            <person name="Arachchi H.M."/>
            <person name="Berlin A.M."/>
            <person name="Chapman S.B."/>
            <person name="Gainer-Dewar J."/>
            <person name="Goldberg J."/>
            <person name="Griggs A."/>
            <person name="Gujja S."/>
            <person name="Hansen M."/>
            <person name="Howarth C."/>
            <person name="Imamovic A."/>
            <person name="Ireland A."/>
            <person name="Larimer J."/>
            <person name="McCowan C."/>
            <person name="Murphy C."/>
            <person name="Pearson M."/>
            <person name="Poon T.W."/>
            <person name="Priest M."/>
            <person name="Roberts A."/>
            <person name="Saif S."/>
            <person name="Shea T."/>
            <person name="Sisk P."/>
            <person name="Sykes S."/>
            <person name="Wortman J."/>
            <person name="Nusbaum C."/>
            <person name="Birren B."/>
        </authorList>
    </citation>
    <scope>NUCLEOTIDE SEQUENCE [LARGE SCALE GENOMIC DNA]</scope>
    <source>
        <strain evidence="3 4">ACS-301-V-Sch3b</strain>
    </source>
</reference>
<comment type="similarity">
    <text evidence="1">Belongs to the CapA family.</text>
</comment>
<dbReference type="Proteomes" id="UP000014539">
    <property type="component" value="Unassembled WGS sequence"/>
</dbReference>
<dbReference type="InterPro" id="IPR029052">
    <property type="entry name" value="Metallo-depent_PP-like"/>
</dbReference>
<accession>S3XD22</accession>
<dbReference type="PANTHER" id="PTHR33393:SF12">
    <property type="entry name" value="CAPSULE BIOSYNTHESIS PROTEIN CAPA"/>
    <property type="match status" value="1"/>
</dbReference>
<dbReference type="Pfam" id="PF09587">
    <property type="entry name" value="PGA_cap"/>
    <property type="match status" value="1"/>
</dbReference>